<dbReference type="HOGENOM" id="CLU_2639809_0_0_1"/>
<dbReference type="Proteomes" id="UP000011668">
    <property type="component" value="Unassembled WGS sequence"/>
</dbReference>
<accession>L8WLH3</accession>
<organism evidence="1 2">
    <name type="scientific">Thanatephorus cucumeris (strain AG1-IA)</name>
    <name type="common">Rice sheath blight fungus</name>
    <name type="synonym">Rhizoctonia solani</name>
    <dbReference type="NCBI Taxonomy" id="983506"/>
    <lineage>
        <taxon>Eukaryota</taxon>
        <taxon>Fungi</taxon>
        <taxon>Dikarya</taxon>
        <taxon>Basidiomycota</taxon>
        <taxon>Agaricomycotina</taxon>
        <taxon>Agaricomycetes</taxon>
        <taxon>Cantharellales</taxon>
        <taxon>Ceratobasidiaceae</taxon>
        <taxon>Rhizoctonia</taxon>
        <taxon>Rhizoctonia solani AG-1</taxon>
    </lineage>
</organism>
<proteinExistence type="predicted"/>
<name>L8WLH3_THACA</name>
<sequence length="77" mass="8588">MVIYHTCKIVPSPVEIKENKPTQLPKWNCPLTWIVDRERIATCLAGTISTSKVDVPSRSVAIRCSIVIKIERALAKA</sequence>
<dbReference type="EMBL" id="AFRT01002809">
    <property type="protein sequence ID" value="ELU37189.1"/>
    <property type="molecule type" value="Genomic_DNA"/>
</dbReference>
<reference evidence="1 2" key="1">
    <citation type="journal article" date="2013" name="Nat. Commun.">
        <title>The evolution and pathogenic mechanisms of the rice sheath blight pathogen.</title>
        <authorList>
            <person name="Zheng A."/>
            <person name="Lin R."/>
            <person name="Xu L."/>
            <person name="Qin P."/>
            <person name="Tang C."/>
            <person name="Ai P."/>
            <person name="Zhang D."/>
            <person name="Liu Y."/>
            <person name="Sun Z."/>
            <person name="Feng H."/>
            <person name="Wang Y."/>
            <person name="Chen Y."/>
            <person name="Liang X."/>
            <person name="Fu R."/>
            <person name="Li Q."/>
            <person name="Zhang J."/>
            <person name="Yu X."/>
            <person name="Xie Z."/>
            <person name="Ding L."/>
            <person name="Guan P."/>
            <person name="Tang J."/>
            <person name="Liang Y."/>
            <person name="Wang S."/>
            <person name="Deng Q."/>
            <person name="Li S."/>
            <person name="Zhu J."/>
            <person name="Wang L."/>
            <person name="Liu H."/>
            <person name="Li P."/>
        </authorList>
    </citation>
    <scope>NUCLEOTIDE SEQUENCE [LARGE SCALE GENOMIC DNA]</scope>
    <source>
        <strain evidence="2">AG-1 IA</strain>
    </source>
</reference>
<keyword evidence="2" id="KW-1185">Reference proteome</keyword>
<protein>
    <submittedName>
        <fullName evidence="1">Uncharacterized protein</fullName>
    </submittedName>
</protein>
<evidence type="ECO:0000313" key="2">
    <source>
        <dbReference type="Proteomes" id="UP000011668"/>
    </source>
</evidence>
<evidence type="ECO:0000313" key="1">
    <source>
        <dbReference type="EMBL" id="ELU37189.1"/>
    </source>
</evidence>
<dbReference type="AlphaFoldDB" id="L8WLH3"/>
<comment type="caution">
    <text evidence="1">The sequence shown here is derived from an EMBL/GenBank/DDBJ whole genome shotgun (WGS) entry which is preliminary data.</text>
</comment>
<gene>
    <name evidence="1" type="ORF">AG1IA_08782</name>
</gene>